<protein>
    <submittedName>
        <fullName evidence="4">Bacterial regulatory protein, tetR family</fullName>
    </submittedName>
</protein>
<reference evidence="5" key="2">
    <citation type="journal article" date="2019" name="MicrobiologyOpen">
        <title>High-quality draft genome sequence of Gaiella occulta isolated from a 150 meter deep mineral water borehole and comparison with the genome sequences of other deep-branching lineages of the phylum Actinobacteria.</title>
        <authorList>
            <person name="Severino R."/>
            <person name="Froufe H.J.C."/>
            <person name="Barroso C."/>
            <person name="Albuquerque L."/>
            <person name="Lobo-da-Cunha A."/>
            <person name="da Costa M.S."/>
            <person name="Egas C."/>
        </authorList>
    </citation>
    <scope>NUCLEOTIDE SEQUENCE [LARGE SCALE GENOMIC DNA]</scope>
    <source>
        <strain evidence="5">F2-233</strain>
    </source>
</reference>
<dbReference type="PANTHER" id="PTHR43479:SF11">
    <property type="entry name" value="ACREF_ENVCD OPERON REPRESSOR-RELATED"/>
    <property type="match status" value="1"/>
</dbReference>
<dbReference type="InterPro" id="IPR009057">
    <property type="entry name" value="Homeodomain-like_sf"/>
</dbReference>
<dbReference type="SUPFAM" id="SSF48498">
    <property type="entry name" value="Tetracyclin repressor-like, C-terminal domain"/>
    <property type="match status" value="1"/>
</dbReference>
<dbReference type="RefSeq" id="WP_181813351.1">
    <property type="nucleotide sequence ID" value="NZ_QQZY01000002.1"/>
</dbReference>
<evidence type="ECO:0000259" key="3">
    <source>
        <dbReference type="PROSITE" id="PS50977"/>
    </source>
</evidence>
<dbReference type="Gene3D" id="1.10.357.10">
    <property type="entry name" value="Tetracycline Repressor, domain 2"/>
    <property type="match status" value="1"/>
</dbReference>
<dbReference type="InterPro" id="IPR023772">
    <property type="entry name" value="DNA-bd_HTH_TetR-type_CS"/>
</dbReference>
<organism evidence="4 5">
    <name type="scientific">Gaiella occulta</name>
    <dbReference type="NCBI Taxonomy" id="1002870"/>
    <lineage>
        <taxon>Bacteria</taxon>
        <taxon>Bacillati</taxon>
        <taxon>Actinomycetota</taxon>
        <taxon>Thermoleophilia</taxon>
        <taxon>Gaiellales</taxon>
        <taxon>Gaiellaceae</taxon>
        <taxon>Gaiella</taxon>
    </lineage>
</organism>
<dbReference type="AlphaFoldDB" id="A0A7M2YZ37"/>
<comment type="caution">
    <text evidence="4">The sequence shown here is derived from an EMBL/GenBank/DDBJ whole genome shotgun (WGS) entry which is preliminary data.</text>
</comment>
<dbReference type="PRINTS" id="PR00455">
    <property type="entry name" value="HTHTETR"/>
</dbReference>
<dbReference type="SUPFAM" id="SSF46689">
    <property type="entry name" value="Homeodomain-like"/>
    <property type="match status" value="1"/>
</dbReference>
<dbReference type="Pfam" id="PF00440">
    <property type="entry name" value="TetR_N"/>
    <property type="match status" value="1"/>
</dbReference>
<evidence type="ECO:0000313" key="5">
    <source>
        <dbReference type="Proteomes" id="UP000254134"/>
    </source>
</evidence>
<evidence type="ECO:0000256" key="1">
    <source>
        <dbReference type="ARBA" id="ARBA00023125"/>
    </source>
</evidence>
<gene>
    <name evidence="4" type="ORF">Gocc_0822</name>
</gene>
<reference evidence="4 5" key="1">
    <citation type="submission" date="2018-07" db="EMBL/GenBank/DDBJ databases">
        <title>High-quality-draft genome sequence of Gaiella occulta.</title>
        <authorList>
            <person name="Severino R."/>
            <person name="Froufe H.J.C."/>
            <person name="Rainey F.A."/>
            <person name="Barroso C."/>
            <person name="Albuquerque L."/>
            <person name="Lobo-Da-Cunha A."/>
            <person name="Da Costa M.S."/>
            <person name="Egas C."/>
        </authorList>
    </citation>
    <scope>NUCLEOTIDE SEQUENCE [LARGE SCALE GENOMIC DNA]</scope>
    <source>
        <strain evidence="4 5">F2-233</strain>
    </source>
</reference>
<proteinExistence type="predicted"/>
<name>A0A7M2YZ37_9ACTN</name>
<sequence length="207" mass="22538">MTGTITGADGRPLSARGERTRQRLLEAAEDVFADLGYHDASIVKITEAAGVGQGTFYLYFTGKKGIFDELVLDLNHRVRQAMTEAAEQGATRAEKEQLGFAAFFHFTAEHPALYRIIRQAEFVSPEILQLHYERLTNGYVAGLRQAMEAGEIEGGDPELLAWALMGIGELVGMRWILWAGRDALPAEVSAELASIIARTIGARSGAA</sequence>
<dbReference type="PROSITE" id="PS50977">
    <property type="entry name" value="HTH_TETR_2"/>
    <property type="match status" value="1"/>
</dbReference>
<keyword evidence="1 2" id="KW-0238">DNA-binding</keyword>
<dbReference type="EMBL" id="QQZY01000002">
    <property type="protein sequence ID" value="RDI75024.1"/>
    <property type="molecule type" value="Genomic_DNA"/>
</dbReference>
<dbReference type="GO" id="GO:0003677">
    <property type="term" value="F:DNA binding"/>
    <property type="evidence" value="ECO:0007669"/>
    <property type="project" value="UniProtKB-UniRule"/>
</dbReference>
<dbReference type="InterPro" id="IPR050624">
    <property type="entry name" value="HTH-type_Tx_Regulator"/>
</dbReference>
<accession>A0A7M2YZ37</accession>
<feature type="DNA-binding region" description="H-T-H motif" evidence="2">
    <location>
        <begin position="41"/>
        <end position="60"/>
    </location>
</feature>
<feature type="domain" description="HTH tetR-type" evidence="3">
    <location>
        <begin position="18"/>
        <end position="78"/>
    </location>
</feature>
<dbReference type="InterPro" id="IPR036271">
    <property type="entry name" value="Tet_transcr_reg_TetR-rel_C_sf"/>
</dbReference>
<dbReference type="PROSITE" id="PS01081">
    <property type="entry name" value="HTH_TETR_1"/>
    <property type="match status" value="1"/>
</dbReference>
<dbReference type="PANTHER" id="PTHR43479">
    <property type="entry name" value="ACREF/ENVCD OPERON REPRESSOR-RELATED"/>
    <property type="match status" value="1"/>
</dbReference>
<dbReference type="Proteomes" id="UP000254134">
    <property type="component" value="Unassembled WGS sequence"/>
</dbReference>
<evidence type="ECO:0000256" key="2">
    <source>
        <dbReference type="PROSITE-ProRule" id="PRU00335"/>
    </source>
</evidence>
<keyword evidence="5" id="KW-1185">Reference proteome</keyword>
<dbReference type="InterPro" id="IPR001647">
    <property type="entry name" value="HTH_TetR"/>
</dbReference>
<evidence type="ECO:0000313" key="4">
    <source>
        <dbReference type="EMBL" id="RDI75024.1"/>
    </source>
</evidence>